<name>A0AA96RHQ8_9BACL</name>
<evidence type="ECO:0000313" key="4">
    <source>
        <dbReference type="Proteomes" id="UP001305702"/>
    </source>
</evidence>
<evidence type="ECO:0000259" key="2">
    <source>
        <dbReference type="Pfam" id="PF07833"/>
    </source>
</evidence>
<dbReference type="PANTHER" id="PTHR31157:SF1">
    <property type="entry name" value="SCP DOMAIN-CONTAINING PROTEIN"/>
    <property type="match status" value="1"/>
</dbReference>
<dbReference type="RefSeq" id="WP_315607431.1">
    <property type="nucleotide sequence ID" value="NZ_CP130318.1"/>
</dbReference>
<evidence type="ECO:0000259" key="1">
    <source>
        <dbReference type="Pfam" id="PF00188"/>
    </source>
</evidence>
<dbReference type="SUPFAM" id="SSF55797">
    <property type="entry name" value="PR-1-like"/>
    <property type="match status" value="1"/>
</dbReference>
<dbReference type="KEGG" id="paun:MJA45_11710"/>
<sequence length="554" mass="60302">MHPTSRSTKWISALISALLFTVIGLTPAVPVTPASAQSATFYTWPASPSGSVGVAKPVVQMKVKYTGLEVTSYSMMLNGAPVPVQYDEMSGRFQYSPKENLAPGGYAVGFQLQFKGYQPKKYAWTFTVVPGAVQAFPAWEESQLEALRAVNDIRRQLGLSEVVLNNNLNLSAAAHARYQDKQGIITHEETAGKEGFTGQTLSQRIAYFGYSNDSAAEDISQQTSTSPTEAVDSLFDAPYHRIPFLDPGLKEIGYGQQGSFHVLLFGIEGARKSGVETVVSPAGNQRGVAAGWNGHEIPDPLRLHGQAAYPVGYPIMAGFYSPDFKEVRLAGASLADSSGRDIELLLNSPAGDTHLTNQLLLLPAKPLQAGETYRVKLRAVIGKQDGSEEAVDREWTFTTESLSGDGRKVLHPPIPSDLASSTTGHTGHTVTFGLDDSTYVVDQTRLPMTVKPLLLYGFSYLAIRDLEKALGARVEWDDTRKAAVYTKNNRTVVFYVNRSSYEINGTAYPTDTPARLTDVGTDNPRTMVPVRLLSDLLGCQVDYIDATRTVKITY</sequence>
<dbReference type="Pfam" id="PF00188">
    <property type="entry name" value="CAP"/>
    <property type="match status" value="1"/>
</dbReference>
<dbReference type="Gene3D" id="3.30.457.10">
    <property type="entry name" value="Copper amine oxidase-like, N-terminal domain"/>
    <property type="match status" value="1"/>
</dbReference>
<dbReference type="InterPro" id="IPR012854">
    <property type="entry name" value="Cu_amine_oxidase-like_N"/>
</dbReference>
<keyword evidence="4" id="KW-1185">Reference proteome</keyword>
<dbReference type="Pfam" id="PF07833">
    <property type="entry name" value="Cu_amine_oxidN1"/>
    <property type="match status" value="1"/>
</dbReference>
<dbReference type="EMBL" id="CP130318">
    <property type="protein sequence ID" value="WNQ13648.1"/>
    <property type="molecule type" value="Genomic_DNA"/>
</dbReference>
<organism evidence="3 4">
    <name type="scientific">Paenibacillus aurantius</name>
    <dbReference type="NCBI Taxonomy" id="2918900"/>
    <lineage>
        <taxon>Bacteria</taxon>
        <taxon>Bacillati</taxon>
        <taxon>Bacillota</taxon>
        <taxon>Bacilli</taxon>
        <taxon>Bacillales</taxon>
        <taxon>Paenibacillaceae</taxon>
        <taxon>Paenibacillus</taxon>
    </lineage>
</organism>
<reference evidence="3 4" key="1">
    <citation type="submission" date="2022-02" db="EMBL/GenBank/DDBJ databases">
        <title>Paenibacillus sp. MBLB1776 Whole Genome Shotgun Sequencing.</title>
        <authorList>
            <person name="Hwang C.Y."/>
            <person name="Cho E.-S."/>
            <person name="Seo M.-J."/>
        </authorList>
    </citation>
    <scope>NUCLEOTIDE SEQUENCE [LARGE SCALE GENOMIC DNA]</scope>
    <source>
        <strain evidence="3 4">MBLB1776</strain>
    </source>
</reference>
<dbReference type="SUPFAM" id="SSF55383">
    <property type="entry name" value="Copper amine oxidase, domain N"/>
    <property type="match status" value="1"/>
</dbReference>
<feature type="domain" description="SCP" evidence="1">
    <location>
        <begin position="147"/>
        <end position="255"/>
    </location>
</feature>
<feature type="domain" description="Copper amine oxidase-like N-terminal" evidence="2">
    <location>
        <begin position="440"/>
        <end position="552"/>
    </location>
</feature>
<dbReference type="PANTHER" id="PTHR31157">
    <property type="entry name" value="SCP DOMAIN-CONTAINING PROTEIN"/>
    <property type="match status" value="1"/>
</dbReference>
<accession>A0AA96RHQ8</accession>
<dbReference type="InterPro" id="IPR014044">
    <property type="entry name" value="CAP_dom"/>
</dbReference>
<gene>
    <name evidence="3" type="ORF">MJA45_11710</name>
</gene>
<proteinExistence type="predicted"/>
<dbReference type="AlphaFoldDB" id="A0AA96RHQ8"/>
<dbReference type="Proteomes" id="UP001305702">
    <property type="component" value="Chromosome"/>
</dbReference>
<dbReference type="CDD" id="cd05379">
    <property type="entry name" value="CAP_bacterial"/>
    <property type="match status" value="1"/>
</dbReference>
<protein>
    <submittedName>
        <fullName evidence="3">Stalk domain-containing protein</fullName>
    </submittedName>
</protein>
<dbReference type="InterPro" id="IPR035940">
    <property type="entry name" value="CAP_sf"/>
</dbReference>
<dbReference type="Gene3D" id="3.40.33.10">
    <property type="entry name" value="CAP"/>
    <property type="match status" value="1"/>
</dbReference>
<evidence type="ECO:0000313" key="3">
    <source>
        <dbReference type="EMBL" id="WNQ13648.1"/>
    </source>
</evidence>
<dbReference type="InterPro" id="IPR036582">
    <property type="entry name" value="Mao_N_sf"/>
</dbReference>